<dbReference type="PANTHER" id="PTHR43586">
    <property type="entry name" value="CYSTEINE DESULFURASE"/>
    <property type="match status" value="1"/>
</dbReference>
<evidence type="ECO:0000256" key="7">
    <source>
        <dbReference type="RuleBase" id="RU004504"/>
    </source>
</evidence>
<keyword evidence="5 8" id="KW-0663">Pyridoxal phosphate</keyword>
<accession>A0A5C7J3I4</accession>
<comment type="cofactor">
    <cofactor evidence="1 7">
        <name>pyridoxal 5'-phosphate</name>
        <dbReference type="ChEBI" id="CHEBI:597326"/>
    </cofactor>
</comment>
<reference evidence="10 11" key="1">
    <citation type="submission" date="2018-09" db="EMBL/GenBank/DDBJ databases">
        <title>Metagenome Assembled Genomes from an Advanced Water Purification Facility.</title>
        <authorList>
            <person name="Stamps B.W."/>
            <person name="Spear J.R."/>
        </authorList>
    </citation>
    <scope>NUCLEOTIDE SEQUENCE [LARGE SCALE GENOMIC DNA]</scope>
    <source>
        <strain evidence="10">Bin_63_2</strain>
    </source>
</reference>
<dbReference type="GO" id="GO:0030170">
    <property type="term" value="F:pyridoxal phosphate binding"/>
    <property type="evidence" value="ECO:0007669"/>
    <property type="project" value="UniProtKB-UniRule"/>
</dbReference>
<evidence type="ECO:0000313" key="10">
    <source>
        <dbReference type="EMBL" id="TXG76105.1"/>
    </source>
</evidence>
<sequence>MSLMSDVRKDFPFFQHNPNVVYFDSTATSLKPQIVIDAISHYYSHLGANIHRGIYDLSEKATEAFEATRRIVATFLNADEKEIIFTRGTTESINLLSYTLGEQIINEGDEIVVTMMEHHANFVTWQQLAKRRKAIFSVVLVDNNGDIDMTDLKKKISSKTKIFACAYVSNVTGIINPMQEIIKAVKTINPSINIVIDAAQAAPHIKIDVRALDCDFLAFSAHKMCGPTGVGVLYGKSTRLKDLQPFMYGGDMIAQVTVQDSTFQESPYRFEAGTPHISGVIAFKEALKYLEQVSFEAIEQHEAMLFDLLNVGLKKEFGDQLMILGEHSKNKRVAVASMYIQGTHPHDLADILNSDNMCVRAGHHCAMPLHTFFNIPASTRASLYFYNTEQEVSQFVSSFTKAVKMFL</sequence>
<dbReference type="CDD" id="cd06453">
    <property type="entry name" value="SufS_like"/>
    <property type="match status" value="1"/>
</dbReference>
<dbReference type="Gene3D" id="3.90.1150.10">
    <property type="entry name" value="Aspartate Aminotransferase, domain 1"/>
    <property type="match status" value="1"/>
</dbReference>
<evidence type="ECO:0000256" key="2">
    <source>
        <dbReference type="ARBA" id="ARBA00010447"/>
    </source>
</evidence>
<dbReference type="GO" id="GO:0031071">
    <property type="term" value="F:cysteine desulfurase activity"/>
    <property type="evidence" value="ECO:0007669"/>
    <property type="project" value="UniProtKB-UniRule"/>
</dbReference>
<dbReference type="Pfam" id="PF00266">
    <property type="entry name" value="Aminotran_5"/>
    <property type="match status" value="1"/>
</dbReference>
<evidence type="ECO:0000256" key="5">
    <source>
        <dbReference type="ARBA" id="ARBA00022898"/>
    </source>
</evidence>
<dbReference type="AlphaFoldDB" id="A0A5C7J3I4"/>
<dbReference type="EMBL" id="SSDS01000084">
    <property type="protein sequence ID" value="TXG76105.1"/>
    <property type="molecule type" value="Genomic_DNA"/>
</dbReference>
<dbReference type="Proteomes" id="UP000321026">
    <property type="component" value="Unassembled WGS sequence"/>
</dbReference>
<keyword evidence="4 8" id="KW-0808">Transferase</keyword>
<evidence type="ECO:0000256" key="6">
    <source>
        <dbReference type="ARBA" id="ARBA00050776"/>
    </source>
</evidence>
<evidence type="ECO:0000256" key="3">
    <source>
        <dbReference type="ARBA" id="ARBA00012239"/>
    </source>
</evidence>
<comment type="function">
    <text evidence="8">Catalyzes the removal of elemental sulfur and selenium atoms from L-cysteine, L-cystine, L-selenocysteine, and L-selenocystine to produce L-alanine.</text>
</comment>
<comment type="catalytic activity">
    <reaction evidence="6 8">
        <text>(sulfur carrier)-H + L-cysteine = (sulfur carrier)-SH + L-alanine</text>
        <dbReference type="Rhea" id="RHEA:43892"/>
        <dbReference type="Rhea" id="RHEA-COMP:14737"/>
        <dbReference type="Rhea" id="RHEA-COMP:14739"/>
        <dbReference type="ChEBI" id="CHEBI:29917"/>
        <dbReference type="ChEBI" id="CHEBI:35235"/>
        <dbReference type="ChEBI" id="CHEBI:57972"/>
        <dbReference type="ChEBI" id="CHEBI:64428"/>
        <dbReference type="EC" id="2.8.1.7"/>
    </reaction>
</comment>
<dbReference type="InterPro" id="IPR015424">
    <property type="entry name" value="PyrdxlP-dep_Trfase"/>
</dbReference>
<dbReference type="InterPro" id="IPR010970">
    <property type="entry name" value="Cys_dSase_SufS"/>
</dbReference>
<dbReference type="InterPro" id="IPR015422">
    <property type="entry name" value="PyrdxlP-dep_Trfase_small"/>
</dbReference>
<evidence type="ECO:0000259" key="9">
    <source>
        <dbReference type="Pfam" id="PF00266"/>
    </source>
</evidence>
<evidence type="ECO:0000313" key="11">
    <source>
        <dbReference type="Proteomes" id="UP000321026"/>
    </source>
</evidence>
<dbReference type="InterPro" id="IPR000192">
    <property type="entry name" value="Aminotrans_V_dom"/>
</dbReference>
<dbReference type="InterPro" id="IPR015421">
    <property type="entry name" value="PyrdxlP-dep_Trfase_major"/>
</dbReference>
<feature type="domain" description="Aminotransferase class V" evidence="9">
    <location>
        <begin position="21"/>
        <end position="395"/>
    </location>
</feature>
<protein>
    <recommendedName>
        <fullName evidence="3 8">Cysteine desulfurase</fullName>
        <ecNumber evidence="3 8">2.8.1.7</ecNumber>
    </recommendedName>
</protein>
<dbReference type="GO" id="GO:0006534">
    <property type="term" value="P:cysteine metabolic process"/>
    <property type="evidence" value="ECO:0007669"/>
    <property type="project" value="UniProtKB-UniRule"/>
</dbReference>
<comment type="similarity">
    <text evidence="2 8">Belongs to the class-V pyridoxal-phosphate-dependent aminotransferase family. Csd subfamily.</text>
</comment>
<evidence type="ECO:0000256" key="4">
    <source>
        <dbReference type="ARBA" id="ARBA00022679"/>
    </source>
</evidence>
<dbReference type="PANTHER" id="PTHR43586:SF8">
    <property type="entry name" value="CYSTEINE DESULFURASE 1, CHLOROPLASTIC"/>
    <property type="match status" value="1"/>
</dbReference>
<evidence type="ECO:0000256" key="8">
    <source>
        <dbReference type="RuleBase" id="RU004506"/>
    </source>
</evidence>
<dbReference type="Gene3D" id="3.40.640.10">
    <property type="entry name" value="Type I PLP-dependent aspartate aminotransferase-like (Major domain)"/>
    <property type="match status" value="1"/>
</dbReference>
<name>A0A5C7J3I4_9BACT</name>
<dbReference type="InterPro" id="IPR020578">
    <property type="entry name" value="Aminotrans_V_PyrdxlP_BS"/>
</dbReference>
<dbReference type="SUPFAM" id="SSF53383">
    <property type="entry name" value="PLP-dependent transferases"/>
    <property type="match status" value="1"/>
</dbReference>
<comment type="caution">
    <text evidence="10">The sequence shown here is derived from an EMBL/GenBank/DDBJ whole genome shotgun (WGS) entry which is preliminary data.</text>
</comment>
<evidence type="ECO:0000256" key="1">
    <source>
        <dbReference type="ARBA" id="ARBA00001933"/>
    </source>
</evidence>
<gene>
    <name evidence="10" type="primary">sufS</name>
    <name evidence="10" type="ORF">E6Q11_05320</name>
</gene>
<dbReference type="NCBIfam" id="TIGR01979">
    <property type="entry name" value="sufS"/>
    <property type="match status" value="1"/>
</dbReference>
<dbReference type="PROSITE" id="PS00595">
    <property type="entry name" value="AA_TRANSFER_CLASS_5"/>
    <property type="match status" value="1"/>
</dbReference>
<dbReference type="EC" id="2.8.1.7" evidence="3 8"/>
<proteinExistence type="inferred from homology"/>
<organism evidence="10 11">
    <name type="scientific">Candidatus Dojkabacteria bacterium</name>
    <dbReference type="NCBI Taxonomy" id="2099670"/>
    <lineage>
        <taxon>Bacteria</taxon>
        <taxon>Candidatus Dojkabacteria</taxon>
    </lineage>
</organism>